<dbReference type="EMBL" id="CAIIXF020000003">
    <property type="protein sequence ID" value="CAH1780438.1"/>
    <property type="molecule type" value="Genomic_DNA"/>
</dbReference>
<evidence type="ECO:0000313" key="1">
    <source>
        <dbReference type="EMBL" id="CAH1780438.1"/>
    </source>
</evidence>
<reference evidence="1" key="1">
    <citation type="submission" date="2022-03" db="EMBL/GenBank/DDBJ databases">
        <authorList>
            <person name="Martin C."/>
        </authorList>
    </citation>
    <scope>NUCLEOTIDE SEQUENCE</scope>
</reference>
<dbReference type="Proteomes" id="UP000749559">
    <property type="component" value="Unassembled WGS sequence"/>
</dbReference>
<keyword evidence="2" id="KW-1185">Reference proteome</keyword>
<evidence type="ECO:0000313" key="2">
    <source>
        <dbReference type="Proteomes" id="UP000749559"/>
    </source>
</evidence>
<accession>A0A8J1US31</accession>
<organism evidence="1 2">
    <name type="scientific">Owenia fusiformis</name>
    <name type="common">Polychaete worm</name>
    <dbReference type="NCBI Taxonomy" id="6347"/>
    <lineage>
        <taxon>Eukaryota</taxon>
        <taxon>Metazoa</taxon>
        <taxon>Spiralia</taxon>
        <taxon>Lophotrochozoa</taxon>
        <taxon>Annelida</taxon>
        <taxon>Polychaeta</taxon>
        <taxon>Sedentaria</taxon>
        <taxon>Canalipalpata</taxon>
        <taxon>Sabellida</taxon>
        <taxon>Oweniida</taxon>
        <taxon>Oweniidae</taxon>
        <taxon>Owenia</taxon>
    </lineage>
</organism>
<name>A0A8J1US31_OWEFU</name>
<gene>
    <name evidence="1" type="ORF">OFUS_LOCUS7133</name>
</gene>
<dbReference type="PANTHER" id="PTHR42972:SF8">
    <property type="entry name" value="POLYHYDROXYBUTYRATE DEPOLYMERASE"/>
    <property type="match status" value="1"/>
</dbReference>
<dbReference type="OrthoDB" id="6020543at2759"/>
<dbReference type="Gene3D" id="3.40.50.1820">
    <property type="entry name" value="alpha/beta hydrolase"/>
    <property type="match status" value="2"/>
</dbReference>
<comment type="caution">
    <text evidence="1">The sequence shown here is derived from an EMBL/GenBank/DDBJ whole genome shotgun (WGS) entry which is preliminary data.</text>
</comment>
<dbReference type="PANTHER" id="PTHR42972">
    <property type="entry name" value="TOL-PAL SYSTEM PROTEIN TOLB"/>
    <property type="match status" value="1"/>
</dbReference>
<dbReference type="AlphaFoldDB" id="A0A8J1US31"/>
<dbReference type="InterPro" id="IPR029058">
    <property type="entry name" value="AB_hydrolase_fold"/>
</dbReference>
<protein>
    <submittedName>
        <fullName evidence="1">Uncharacterized protein</fullName>
    </submittedName>
</protein>
<sequence length="329" mass="35838">MKIFGLLIYALMFRLSNSQPVRLEQYNIDRNHISVSGMAAGAAMAVQLHVAFSQTFRGVGTFAGVPYFCAKGNELNAINICMGAPQNISVPELIAEVNNASSSGRIDNLVGMSEDGMFMYHGGEDTVILPDAVDMLQDFYIEFGGSSRVQIITDGGHGMPTDNYGNACGSSSSPFINNCGLNGAFECLDHIHEDIQAPSVTPSGVFQEFQQTEFVDGAISFEDAGYMYVPSRCVNKTTACKLHIALHGCSQGREAIGDVYARNAGYNEVAESNNIIVLYPQVRSSVLLGNPNGCWDWWGYEDNAFIALEYRTSYCQHLHFSGVKPDKSL</sequence>
<dbReference type="SUPFAM" id="SSF53474">
    <property type="entry name" value="alpha/beta-Hydrolases"/>
    <property type="match status" value="1"/>
</dbReference>
<proteinExistence type="predicted"/>